<evidence type="ECO:0000313" key="2">
    <source>
        <dbReference type="Proteomes" id="UP000290289"/>
    </source>
</evidence>
<gene>
    <name evidence="1" type="ORF">DVH24_021476</name>
</gene>
<protein>
    <submittedName>
        <fullName evidence="1">Uncharacterized protein</fullName>
    </submittedName>
</protein>
<proteinExistence type="predicted"/>
<comment type="caution">
    <text evidence="1">The sequence shown here is derived from an EMBL/GenBank/DDBJ whole genome shotgun (WGS) entry which is preliminary data.</text>
</comment>
<keyword evidence="2" id="KW-1185">Reference proteome</keyword>
<evidence type="ECO:0000313" key="1">
    <source>
        <dbReference type="EMBL" id="RXH99674.1"/>
    </source>
</evidence>
<organism evidence="1 2">
    <name type="scientific">Malus domestica</name>
    <name type="common">Apple</name>
    <name type="synonym">Pyrus malus</name>
    <dbReference type="NCBI Taxonomy" id="3750"/>
    <lineage>
        <taxon>Eukaryota</taxon>
        <taxon>Viridiplantae</taxon>
        <taxon>Streptophyta</taxon>
        <taxon>Embryophyta</taxon>
        <taxon>Tracheophyta</taxon>
        <taxon>Spermatophyta</taxon>
        <taxon>Magnoliopsida</taxon>
        <taxon>eudicotyledons</taxon>
        <taxon>Gunneridae</taxon>
        <taxon>Pentapetalae</taxon>
        <taxon>rosids</taxon>
        <taxon>fabids</taxon>
        <taxon>Rosales</taxon>
        <taxon>Rosaceae</taxon>
        <taxon>Amygdaloideae</taxon>
        <taxon>Maleae</taxon>
        <taxon>Malus</taxon>
    </lineage>
</organism>
<dbReference type="Proteomes" id="UP000290289">
    <property type="component" value="Chromosome 5"/>
</dbReference>
<reference evidence="1 2" key="1">
    <citation type="submission" date="2018-10" db="EMBL/GenBank/DDBJ databases">
        <title>A high-quality apple genome assembly.</title>
        <authorList>
            <person name="Hu J."/>
        </authorList>
    </citation>
    <scope>NUCLEOTIDE SEQUENCE [LARGE SCALE GENOMIC DNA]</scope>
    <source>
        <strain evidence="2">cv. HFTH1</strain>
        <tissue evidence="1">Young leaf</tissue>
    </source>
</reference>
<name>A0A498K183_MALDO</name>
<sequence>MLRSFQAFNQIGSNISSSILCSFPFPIAFWQLHCGFSTEAEHEPKLTKQPSPCSTKLYRTALLLPCVPMAYKLLFILRFLQSIGFCLYCGRRFDCDGAGCNAWPEELMDYQPRRIGMLHSVCMCYGIFRSRSVL</sequence>
<accession>A0A498K183</accession>
<dbReference type="AlphaFoldDB" id="A0A498K183"/>
<dbReference type="EMBL" id="RDQH01000331">
    <property type="protein sequence ID" value="RXH99674.1"/>
    <property type="molecule type" value="Genomic_DNA"/>
</dbReference>